<gene>
    <name evidence="2" type="ORF">TSOC_002208</name>
</gene>
<dbReference type="Proteomes" id="UP000236333">
    <property type="component" value="Unassembled WGS sequence"/>
</dbReference>
<accession>A0A2J8AEQ7</accession>
<dbReference type="PANTHER" id="PTHR46609">
    <property type="entry name" value="EXONUCLEASE, PHAGE-TYPE/RECB, C-TERMINAL DOMAIN-CONTAINING PROTEIN"/>
    <property type="match status" value="1"/>
</dbReference>
<dbReference type="EMBL" id="PGGS01000041">
    <property type="protein sequence ID" value="PNH10989.1"/>
    <property type="molecule type" value="Genomic_DNA"/>
</dbReference>
<dbReference type="Gene3D" id="3.90.320.10">
    <property type="match status" value="1"/>
</dbReference>
<organism evidence="2 3">
    <name type="scientific">Tetrabaena socialis</name>
    <dbReference type="NCBI Taxonomy" id="47790"/>
    <lineage>
        <taxon>Eukaryota</taxon>
        <taxon>Viridiplantae</taxon>
        <taxon>Chlorophyta</taxon>
        <taxon>core chlorophytes</taxon>
        <taxon>Chlorophyceae</taxon>
        <taxon>CS clade</taxon>
        <taxon>Chlamydomonadales</taxon>
        <taxon>Tetrabaenaceae</taxon>
        <taxon>Tetrabaena</taxon>
    </lineage>
</organism>
<evidence type="ECO:0000313" key="2">
    <source>
        <dbReference type="EMBL" id="PNH10989.1"/>
    </source>
</evidence>
<comment type="caution">
    <text evidence="2">The sequence shown here is derived from an EMBL/GenBank/DDBJ whole genome shotgun (WGS) entry which is preliminary data.</text>
</comment>
<name>A0A2J8AEQ7_9CHLO</name>
<dbReference type="AlphaFoldDB" id="A0A2J8AEQ7"/>
<evidence type="ECO:0000313" key="3">
    <source>
        <dbReference type="Proteomes" id="UP000236333"/>
    </source>
</evidence>
<sequence>MGRKKPQALSPMQLRRMSSFTALPPPEGLDLQGEDSYRYVRQDTQLWSALHAGRLTTSRLKDALGLRDLTASRLVGGPQFPQLGVAMAYAHLQTPRWDLPARPSAGAAAAPGWDAGAPASASSALLSCEAARLLYNELLASGSGEEAGSGEGWSAEDRRRNSEAAALSAGSANSVRMRLLWGTLQESSAVATLALLFPGSQVEEVGLLCLSDPRPWGVEQKELPPLGASPDALITHHVAITRHAVEAARAQLSAGGGGGAASHPAAARTAARAVLRAALELHTKQAGAAWAAQRAGATSPAGQAARHPPPEGLTASYFAQRSIPLYGAAEEALEWLTQELLAPVRRGSAAQLQGDGQQLQLQEGSSCGDGGGGGCTAGGLQGAQGSAGDAGSGQGGSGDDGEVAAVVRLREVVEVKNHCPFVFKGQRAAQRRGVTINYANNDRGPVASLWPLWVPQLQAHCASCGADSVLLLSRSPSKGIRLFRMYRDDEYLSSALALVRELQCAHVARNEPPGADPWAGRPGYDELLQRTVALARQAEAVIEAKVTPKMDGADSSAFWSLR</sequence>
<dbReference type="PANTHER" id="PTHR46609:SF6">
    <property type="entry name" value="EXONUCLEASE, PHAGE-TYPE_RECB, C-TERMINAL DOMAIN-CONTAINING PROTEIN-RELATED"/>
    <property type="match status" value="1"/>
</dbReference>
<proteinExistence type="predicted"/>
<protein>
    <submittedName>
        <fullName evidence="2">Uncharacterized protein</fullName>
    </submittedName>
</protein>
<keyword evidence="3" id="KW-1185">Reference proteome</keyword>
<dbReference type="OrthoDB" id="535128at2759"/>
<feature type="region of interest" description="Disordered" evidence="1">
    <location>
        <begin position="291"/>
        <end position="313"/>
    </location>
</feature>
<dbReference type="InterPro" id="IPR051703">
    <property type="entry name" value="NF-kappa-B_Signaling_Reg"/>
</dbReference>
<dbReference type="InterPro" id="IPR011604">
    <property type="entry name" value="PDDEXK-like_dom_sf"/>
</dbReference>
<evidence type="ECO:0000256" key="1">
    <source>
        <dbReference type="SAM" id="MobiDB-lite"/>
    </source>
</evidence>
<reference evidence="2 3" key="1">
    <citation type="journal article" date="2017" name="Mol. Biol. Evol.">
        <title>The 4-celled Tetrabaena socialis nuclear genome reveals the essential components for genetic control of cell number at the origin of multicellularity in the volvocine lineage.</title>
        <authorList>
            <person name="Featherston J."/>
            <person name="Arakaki Y."/>
            <person name="Hanschen E.R."/>
            <person name="Ferris P.J."/>
            <person name="Michod R.E."/>
            <person name="Olson B.J.S.C."/>
            <person name="Nozaki H."/>
            <person name="Durand P.M."/>
        </authorList>
    </citation>
    <scope>NUCLEOTIDE SEQUENCE [LARGE SCALE GENOMIC DNA]</scope>
    <source>
        <strain evidence="2 3">NIES-571</strain>
    </source>
</reference>